<feature type="transmembrane region" description="Helical" evidence="7">
    <location>
        <begin position="157"/>
        <end position="179"/>
    </location>
</feature>
<dbReference type="InterPro" id="IPR011701">
    <property type="entry name" value="MFS"/>
</dbReference>
<keyword evidence="10" id="KW-1185">Reference proteome</keyword>
<evidence type="ECO:0000256" key="7">
    <source>
        <dbReference type="SAM" id="Phobius"/>
    </source>
</evidence>
<evidence type="ECO:0000256" key="5">
    <source>
        <dbReference type="ARBA" id="ARBA00022989"/>
    </source>
</evidence>
<organism evidence="9 10">
    <name type="scientific">Pseudokineococcus lusitanus</name>
    <dbReference type="NCBI Taxonomy" id="763993"/>
    <lineage>
        <taxon>Bacteria</taxon>
        <taxon>Bacillati</taxon>
        <taxon>Actinomycetota</taxon>
        <taxon>Actinomycetes</taxon>
        <taxon>Kineosporiales</taxon>
        <taxon>Kineosporiaceae</taxon>
        <taxon>Pseudokineococcus</taxon>
    </lineage>
</organism>
<dbReference type="PANTHER" id="PTHR42718:SF42">
    <property type="entry name" value="EXPORT PROTEIN"/>
    <property type="match status" value="1"/>
</dbReference>
<evidence type="ECO:0000256" key="1">
    <source>
        <dbReference type="ARBA" id="ARBA00004651"/>
    </source>
</evidence>
<dbReference type="GO" id="GO:0005886">
    <property type="term" value="C:plasma membrane"/>
    <property type="evidence" value="ECO:0007669"/>
    <property type="project" value="UniProtKB-SubCell"/>
</dbReference>
<evidence type="ECO:0000256" key="4">
    <source>
        <dbReference type="ARBA" id="ARBA00022692"/>
    </source>
</evidence>
<evidence type="ECO:0000259" key="8">
    <source>
        <dbReference type="PROSITE" id="PS50850"/>
    </source>
</evidence>
<evidence type="ECO:0000256" key="3">
    <source>
        <dbReference type="ARBA" id="ARBA00022475"/>
    </source>
</evidence>
<feature type="transmembrane region" description="Helical" evidence="7">
    <location>
        <begin position="311"/>
        <end position="334"/>
    </location>
</feature>
<feature type="transmembrane region" description="Helical" evidence="7">
    <location>
        <begin position="124"/>
        <end position="145"/>
    </location>
</feature>
<proteinExistence type="predicted"/>
<dbReference type="FunCoup" id="A0A3N1HSV5">
    <property type="interactions" value="35"/>
</dbReference>
<dbReference type="InterPro" id="IPR004638">
    <property type="entry name" value="EmrB-like"/>
</dbReference>
<dbReference type="Pfam" id="PF07690">
    <property type="entry name" value="MFS_1"/>
    <property type="match status" value="1"/>
</dbReference>
<protein>
    <submittedName>
        <fullName evidence="9">EmrB/QacA subfamily drug resistance transporter</fullName>
    </submittedName>
</protein>
<dbReference type="InterPro" id="IPR020846">
    <property type="entry name" value="MFS_dom"/>
</dbReference>
<dbReference type="PANTHER" id="PTHR42718">
    <property type="entry name" value="MAJOR FACILITATOR SUPERFAMILY MULTIDRUG TRANSPORTER MFSC"/>
    <property type="match status" value="1"/>
</dbReference>
<comment type="caution">
    <text evidence="9">The sequence shown here is derived from an EMBL/GenBank/DDBJ whole genome shotgun (WGS) entry which is preliminary data.</text>
</comment>
<dbReference type="InterPro" id="IPR036259">
    <property type="entry name" value="MFS_trans_sf"/>
</dbReference>
<dbReference type="CDD" id="cd17321">
    <property type="entry name" value="MFS_MMR_MDR_like"/>
    <property type="match status" value="1"/>
</dbReference>
<feature type="transmembrane region" description="Helical" evidence="7">
    <location>
        <begin position="99"/>
        <end position="118"/>
    </location>
</feature>
<evidence type="ECO:0000256" key="6">
    <source>
        <dbReference type="ARBA" id="ARBA00023136"/>
    </source>
</evidence>
<keyword evidence="4 7" id="KW-0812">Transmembrane</keyword>
<evidence type="ECO:0000313" key="10">
    <source>
        <dbReference type="Proteomes" id="UP000276232"/>
    </source>
</evidence>
<feature type="transmembrane region" description="Helical" evidence="7">
    <location>
        <begin position="413"/>
        <end position="433"/>
    </location>
</feature>
<feature type="transmembrane region" description="Helical" evidence="7">
    <location>
        <begin position="377"/>
        <end position="401"/>
    </location>
</feature>
<keyword evidence="2" id="KW-0813">Transport</keyword>
<reference evidence="9 10" key="1">
    <citation type="journal article" date="2015" name="Stand. Genomic Sci.">
        <title>Genomic Encyclopedia of Bacterial and Archaeal Type Strains, Phase III: the genomes of soil and plant-associated and newly described type strains.</title>
        <authorList>
            <person name="Whitman W.B."/>
            <person name="Woyke T."/>
            <person name="Klenk H.P."/>
            <person name="Zhou Y."/>
            <person name="Lilburn T.G."/>
            <person name="Beck B.J."/>
            <person name="De Vos P."/>
            <person name="Vandamme P."/>
            <person name="Eisen J.A."/>
            <person name="Garrity G."/>
            <person name="Hugenholtz P."/>
            <person name="Kyrpides N.C."/>
        </authorList>
    </citation>
    <scope>NUCLEOTIDE SEQUENCE [LARGE SCALE GENOMIC DNA]</scope>
    <source>
        <strain evidence="9 10">CECT 7306</strain>
    </source>
</reference>
<feature type="domain" description="Major facilitator superfamily (MFS) profile" evidence="8">
    <location>
        <begin position="33"/>
        <end position="476"/>
    </location>
</feature>
<feature type="transmembrane region" description="Helical" evidence="7">
    <location>
        <begin position="245"/>
        <end position="262"/>
    </location>
</feature>
<dbReference type="InParanoid" id="A0A3N1HSV5"/>
<evidence type="ECO:0000313" key="9">
    <source>
        <dbReference type="EMBL" id="ROP45603.1"/>
    </source>
</evidence>
<dbReference type="NCBIfam" id="TIGR00711">
    <property type="entry name" value="efflux_EmrB"/>
    <property type="match status" value="1"/>
</dbReference>
<keyword evidence="3" id="KW-1003">Cell membrane</keyword>
<dbReference type="RefSeq" id="WP_199719831.1">
    <property type="nucleotide sequence ID" value="NZ_RJKN01000001.1"/>
</dbReference>
<feature type="transmembrane region" description="Helical" evidence="7">
    <location>
        <begin position="219"/>
        <end position="239"/>
    </location>
</feature>
<dbReference type="GO" id="GO:0022857">
    <property type="term" value="F:transmembrane transporter activity"/>
    <property type="evidence" value="ECO:0007669"/>
    <property type="project" value="InterPro"/>
</dbReference>
<feature type="transmembrane region" description="Helical" evidence="7">
    <location>
        <begin position="185"/>
        <end position="207"/>
    </location>
</feature>
<evidence type="ECO:0000256" key="2">
    <source>
        <dbReference type="ARBA" id="ARBA00022448"/>
    </source>
</evidence>
<dbReference type="Gene3D" id="1.20.1250.20">
    <property type="entry name" value="MFS general substrate transporter like domains"/>
    <property type="match status" value="1"/>
</dbReference>
<feature type="transmembrane region" description="Helical" evidence="7">
    <location>
        <begin position="68"/>
        <end position="87"/>
    </location>
</feature>
<comment type="subcellular location">
    <subcellularLocation>
        <location evidence="1">Cell membrane</location>
        <topology evidence="1">Multi-pass membrane protein</topology>
    </subcellularLocation>
</comment>
<feature type="transmembrane region" description="Helical" evidence="7">
    <location>
        <begin position="453"/>
        <end position="472"/>
    </location>
</feature>
<sequence length="486" mass="48112">MAQHGPPAGPVGDPPAAPVVAPLALGTPRARWVLLATVLASAMAFLDASAVNVALPTLGTDLGASLQGLQWVVTGYTLALAALVLLGGSLGDRYGRRRVFLVGVVWFAAASLLCGLAPSTGLLVAARVLQGVGGALLTPGSLAILQSSFRPGDRARAIGLWSGLGGVAGLGGPFLGGFLVDAASWRWVFLVNVPVAAAVVAVTLRHVPESRDPAAHGRFDVAGAVLAAVALGATTYALVDAGGAGTWPAAAVGLAAGVGFVLRERRARDPLLPLAVFADRTFSGANLTTLAVYGALGGFSFFLVLQLQTVLGYGALQAGAASVPPVLVISLLSARAGALATRVGPRVPMTVGPLVAAAGVLHLSAADAGDRFVTAVLPGSLVFGLGMALTVAPLTAAVLAAAPDHLAGVASGVNNALARAGQLLAVAALPVAVGLSGDDYARPDALSDGFASALRVCAGLLAAGGVVAWLTVRGDVVASSTSERPA</sequence>
<dbReference type="SUPFAM" id="SSF103473">
    <property type="entry name" value="MFS general substrate transporter"/>
    <property type="match status" value="1"/>
</dbReference>
<dbReference type="AlphaFoldDB" id="A0A3N1HSV5"/>
<name>A0A3N1HSV5_9ACTN</name>
<dbReference type="Gene3D" id="1.20.1720.10">
    <property type="entry name" value="Multidrug resistance protein D"/>
    <property type="match status" value="1"/>
</dbReference>
<keyword evidence="5 7" id="KW-1133">Transmembrane helix</keyword>
<accession>A0A3N1HSV5</accession>
<keyword evidence="6 7" id="KW-0472">Membrane</keyword>
<gene>
    <name evidence="9" type="ORF">EDC03_0207</name>
</gene>
<feature type="transmembrane region" description="Helical" evidence="7">
    <location>
        <begin position="32"/>
        <end position="56"/>
    </location>
</feature>
<feature type="transmembrane region" description="Helical" evidence="7">
    <location>
        <begin position="346"/>
        <end position="365"/>
    </location>
</feature>
<feature type="transmembrane region" description="Helical" evidence="7">
    <location>
        <begin position="283"/>
        <end position="305"/>
    </location>
</feature>
<dbReference type="EMBL" id="RJKN01000001">
    <property type="protein sequence ID" value="ROP45603.1"/>
    <property type="molecule type" value="Genomic_DNA"/>
</dbReference>
<dbReference type="PROSITE" id="PS50850">
    <property type="entry name" value="MFS"/>
    <property type="match status" value="1"/>
</dbReference>
<dbReference type="Proteomes" id="UP000276232">
    <property type="component" value="Unassembled WGS sequence"/>
</dbReference>